<dbReference type="PANTHER" id="PTHR43384">
    <property type="entry name" value="SEPTUM SITE-DETERMINING PROTEIN MIND HOMOLOG, CHLOROPLASTIC-RELATED"/>
    <property type="match status" value="1"/>
</dbReference>
<keyword evidence="4" id="KW-1185">Reference proteome</keyword>
<dbReference type="GO" id="GO:0005524">
    <property type="term" value="F:ATP binding"/>
    <property type="evidence" value="ECO:0007669"/>
    <property type="project" value="UniProtKB-KW"/>
</dbReference>
<name>A0A8J3H972_9RHOB</name>
<reference evidence="3" key="1">
    <citation type="journal article" date="2014" name="Int. J. Syst. Evol. Microbiol.">
        <title>Complete genome sequence of Corynebacterium casei LMG S-19264T (=DSM 44701T), isolated from a smear-ripened cheese.</title>
        <authorList>
            <consortium name="US DOE Joint Genome Institute (JGI-PGF)"/>
            <person name="Walter F."/>
            <person name="Albersmeier A."/>
            <person name="Kalinowski J."/>
            <person name="Ruckert C."/>
        </authorList>
    </citation>
    <scope>NUCLEOTIDE SEQUENCE</scope>
    <source>
        <strain evidence="3">CGMCC 1.7081</strain>
    </source>
</reference>
<evidence type="ECO:0000256" key="1">
    <source>
        <dbReference type="ARBA" id="ARBA00022741"/>
    </source>
</evidence>
<dbReference type="InterPro" id="IPR050625">
    <property type="entry name" value="ParA/MinD_ATPase"/>
</dbReference>
<dbReference type="GO" id="GO:0051782">
    <property type="term" value="P:negative regulation of cell division"/>
    <property type="evidence" value="ECO:0007669"/>
    <property type="project" value="TreeGrafter"/>
</dbReference>
<dbReference type="AlphaFoldDB" id="A0A8J3H972"/>
<evidence type="ECO:0000313" key="4">
    <source>
        <dbReference type="Proteomes" id="UP000611500"/>
    </source>
</evidence>
<evidence type="ECO:0000313" key="3">
    <source>
        <dbReference type="EMBL" id="GHG93825.1"/>
    </source>
</evidence>
<dbReference type="SUPFAM" id="SSF52540">
    <property type="entry name" value="P-loop containing nucleoside triphosphate hydrolases"/>
    <property type="match status" value="1"/>
</dbReference>
<organism evidence="3 4">
    <name type="scientific">Pseudodonghicola xiamenensis</name>
    <dbReference type="NCBI Taxonomy" id="337702"/>
    <lineage>
        <taxon>Bacteria</taxon>
        <taxon>Pseudomonadati</taxon>
        <taxon>Pseudomonadota</taxon>
        <taxon>Alphaproteobacteria</taxon>
        <taxon>Rhodobacterales</taxon>
        <taxon>Paracoccaceae</taxon>
        <taxon>Pseudodonghicola</taxon>
    </lineage>
</organism>
<gene>
    <name evidence="3" type="ORF">GCM10010961_26550</name>
</gene>
<dbReference type="GO" id="GO:0005829">
    <property type="term" value="C:cytosol"/>
    <property type="evidence" value="ECO:0007669"/>
    <property type="project" value="TreeGrafter"/>
</dbReference>
<dbReference type="InterPro" id="IPR027417">
    <property type="entry name" value="P-loop_NTPase"/>
</dbReference>
<dbReference type="EMBL" id="BNAP01000011">
    <property type="protein sequence ID" value="GHG93825.1"/>
    <property type="molecule type" value="Genomic_DNA"/>
</dbReference>
<proteinExistence type="predicted"/>
<dbReference type="GO" id="GO:0009898">
    <property type="term" value="C:cytoplasmic side of plasma membrane"/>
    <property type="evidence" value="ECO:0007669"/>
    <property type="project" value="TreeGrafter"/>
</dbReference>
<reference evidence="3" key="2">
    <citation type="submission" date="2020-09" db="EMBL/GenBank/DDBJ databases">
        <authorList>
            <person name="Sun Q."/>
            <person name="Zhou Y."/>
        </authorList>
    </citation>
    <scope>NUCLEOTIDE SEQUENCE</scope>
    <source>
        <strain evidence="3">CGMCC 1.7081</strain>
    </source>
</reference>
<evidence type="ECO:0008006" key="5">
    <source>
        <dbReference type="Google" id="ProtNLM"/>
    </source>
</evidence>
<dbReference type="Gene3D" id="3.40.50.300">
    <property type="entry name" value="P-loop containing nucleotide triphosphate hydrolases"/>
    <property type="match status" value="1"/>
</dbReference>
<dbReference type="GO" id="GO:0016887">
    <property type="term" value="F:ATP hydrolysis activity"/>
    <property type="evidence" value="ECO:0007669"/>
    <property type="project" value="TreeGrafter"/>
</dbReference>
<sequence length="446" mass="47875">MTATPEDARSGRTEEADAAREVCTISDSTEAVLNLADCIVDLPPHRRTDLDLFDAASVLSAREEDAPFDLLLLSLGNSRQELPKQAQFVASLAAQKSRRLIVVAAEDTSRKLSLPEGTLVLAPGTGRIPAEYLAPHADVAKGPAQPALPEGKKQPKGRASVLGRLLRLARGERDLPVERNADSAFDLALAGRTATITVLGLAGGVGTTTVAVTLAKELARQRSADRICLLDLNLQFGMAASYLNLEDNPRIEDAYRNFRALDADSFEECLTPESKNLTVFSAPPHILPYDALSGKEVTRLIDLAHQRAEIVVVDAPLALADWAGDLYAQSDAVLCIAVQGIRCLRNASKLRELLEANRIGTGNFAFALNRTPEPMPADWAETLDGMEKGLGAKLFHFLAEGGAEVSEACDLGVPLAVHASSNAFYRSIRRLVKTASPSKQKVTARV</sequence>
<dbReference type="Proteomes" id="UP000611500">
    <property type="component" value="Unassembled WGS sequence"/>
</dbReference>
<keyword evidence="2" id="KW-0067">ATP-binding</keyword>
<dbReference type="RefSeq" id="WP_028095614.1">
    <property type="nucleotide sequence ID" value="NZ_BNAP01000011.1"/>
</dbReference>
<dbReference type="PANTHER" id="PTHR43384:SF6">
    <property type="entry name" value="SEPTUM SITE-DETERMINING PROTEIN MIND HOMOLOG, CHLOROPLASTIC"/>
    <property type="match status" value="1"/>
</dbReference>
<comment type="caution">
    <text evidence="3">The sequence shown here is derived from an EMBL/GenBank/DDBJ whole genome shotgun (WGS) entry which is preliminary data.</text>
</comment>
<evidence type="ECO:0000256" key="2">
    <source>
        <dbReference type="ARBA" id="ARBA00022840"/>
    </source>
</evidence>
<protein>
    <recommendedName>
        <fullName evidence="5">Pilus assembly protein CpaE</fullName>
    </recommendedName>
</protein>
<accession>A0A8J3H972</accession>
<keyword evidence="1" id="KW-0547">Nucleotide-binding</keyword>